<dbReference type="STRING" id="312017.I7M2Z0"/>
<dbReference type="InParanoid" id="I7M2Z0"/>
<feature type="compositionally biased region" description="Polar residues" evidence="3">
    <location>
        <begin position="396"/>
        <end position="408"/>
    </location>
</feature>
<dbReference type="PANTHER" id="PTHR12537:SF13">
    <property type="entry name" value="PUMILIO HOMOLOGY DOMAIN FAMILY MEMBER 4"/>
    <property type="match status" value="1"/>
</dbReference>
<dbReference type="Pfam" id="PF00806">
    <property type="entry name" value="PUF"/>
    <property type="match status" value="5"/>
</dbReference>
<proteinExistence type="predicted"/>
<dbReference type="OrthoDB" id="668540at2759"/>
<reference evidence="6" key="1">
    <citation type="journal article" date="2006" name="PLoS Biol.">
        <title>Macronuclear genome sequence of the ciliate Tetrahymena thermophila, a model eukaryote.</title>
        <authorList>
            <person name="Eisen J.A."/>
            <person name="Coyne R.S."/>
            <person name="Wu M."/>
            <person name="Wu D."/>
            <person name="Thiagarajan M."/>
            <person name="Wortman J.R."/>
            <person name="Badger J.H."/>
            <person name="Ren Q."/>
            <person name="Amedeo P."/>
            <person name="Jones K.M."/>
            <person name="Tallon L.J."/>
            <person name="Delcher A.L."/>
            <person name="Salzberg S.L."/>
            <person name="Silva J.C."/>
            <person name="Haas B.J."/>
            <person name="Majoros W.H."/>
            <person name="Farzad M."/>
            <person name="Carlton J.M."/>
            <person name="Smith R.K. Jr."/>
            <person name="Garg J."/>
            <person name="Pearlman R.E."/>
            <person name="Karrer K.M."/>
            <person name="Sun L."/>
            <person name="Manning G."/>
            <person name="Elde N.C."/>
            <person name="Turkewitz A.P."/>
            <person name="Asai D.J."/>
            <person name="Wilkes D.E."/>
            <person name="Wang Y."/>
            <person name="Cai H."/>
            <person name="Collins K."/>
            <person name="Stewart B.A."/>
            <person name="Lee S.R."/>
            <person name="Wilamowska K."/>
            <person name="Weinberg Z."/>
            <person name="Ruzzo W.L."/>
            <person name="Wloga D."/>
            <person name="Gaertig J."/>
            <person name="Frankel J."/>
            <person name="Tsao C.-C."/>
            <person name="Gorovsky M.A."/>
            <person name="Keeling P.J."/>
            <person name="Waller R.F."/>
            <person name="Patron N.J."/>
            <person name="Cherry J.M."/>
            <person name="Stover N.A."/>
            <person name="Krieger C.J."/>
            <person name="del Toro C."/>
            <person name="Ryder H.F."/>
            <person name="Williamson S.C."/>
            <person name="Barbeau R.A."/>
            <person name="Hamilton E.P."/>
            <person name="Orias E."/>
        </authorList>
    </citation>
    <scope>NUCLEOTIDE SEQUENCE [LARGE SCALE GENOMIC DNA]</scope>
    <source>
        <strain evidence="6">SB210</strain>
    </source>
</reference>
<evidence type="ECO:0000313" key="6">
    <source>
        <dbReference type="Proteomes" id="UP000009168"/>
    </source>
</evidence>
<dbReference type="InterPro" id="IPR033133">
    <property type="entry name" value="PUM-HD"/>
</dbReference>
<dbReference type="SMART" id="SM00025">
    <property type="entry name" value="Pumilio"/>
    <property type="match status" value="8"/>
</dbReference>
<dbReference type="PANTHER" id="PTHR12537">
    <property type="entry name" value="RNA BINDING PROTEIN PUMILIO-RELATED"/>
    <property type="match status" value="1"/>
</dbReference>
<feature type="repeat" description="Pumilio" evidence="2">
    <location>
        <begin position="532"/>
        <end position="567"/>
    </location>
</feature>
<keyword evidence="6" id="KW-1185">Reference proteome</keyword>
<evidence type="ECO:0000256" key="1">
    <source>
        <dbReference type="ARBA" id="ARBA00022737"/>
    </source>
</evidence>
<dbReference type="EMBL" id="GG662556">
    <property type="protein sequence ID" value="EAS01738.2"/>
    <property type="molecule type" value="Genomic_DNA"/>
</dbReference>
<organism evidence="5 6">
    <name type="scientific">Tetrahymena thermophila (strain SB210)</name>
    <dbReference type="NCBI Taxonomy" id="312017"/>
    <lineage>
        <taxon>Eukaryota</taxon>
        <taxon>Sar</taxon>
        <taxon>Alveolata</taxon>
        <taxon>Ciliophora</taxon>
        <taxon>Intramacronucleata</taxon>
        <taxon>Oligohymenophorea</taxon>
        <taxon>Hymenostomatida</taxon>
        <taxon>Tetrahymenina</taxon>
        <taxon>Tetrahymenidae</taxon>
        <taxon>Tetrahymena</taxon>
    </lineage>
</organism>
<dbReference type="RefSeq" id="XP_001021983.2">
    <property type="nucleotide sequence ID" value="XM_001021983.2"/>
</dbReference>
<dbReference type="InterPro" id="IPR011989">
    <property type="entry name" value="ARM-like"/>
</dbReference>
<feature type="region of interest" description="Disordered" evidence="3">
    <location>
        <begin position="394"/>
        <end position="416"/>
    </location>
</feature>
<dbReference type="PROSITE" id="PS50303">
    <property type="entry name" value="PUM_HD"/>
    <property type="match status" value="1"/>
</dbReference>
<accession>I7M2Z0</accession>
<dbReference type="GO" id="GO:0003729">
    <property type="term" value="F:mRNA binding"/>
    <property type="evidence" value="ECO:0007669"/>
    <property type="project" value="TreeGrafter"/>
</dbReference>
<evidence type="ECO:0000256" key="3">
    <source>
        <dbReference type="SAM" id="MobiDB-lite"/>
    </source>
</evidence>
<feature type="domain" description="PUM-HD" evidence="4">
    <location>
        <begin position="469"/>
        <end position="814"/>
    </location>
</feature>
<feature type="repeat" description="Pumilio" evidence="2">
    <location>
        <begin position="749"/>
        <end position="788"/>
    </location>
</feature>
<protein>
    <submittedName>
        <fullName evidence="5">RNA-binding protein, putative</fullName>
    </submittedName>
</protein>
<gene>
    <name evidence="5" type="ORF">TTHERM_00563840</name>
</gene>
<dbReference type="GO" id="GO:0010608">
    <property type="term" value="P:post-transcriptional regulation of gene expression"/>
    <property type="evidence" value="ECO:0007669"/>
    <property type="project" value="TreeGrafter"/>
</dbReference>
<dbReference type="Proteomes" id="UP000009168">
    <property type="component" value="Unassembled WGS sequence"/>
</dbReference>
<dbReference type="InterPro" id="IPR001313">
    <property type="entry name" value="Pumilio_RNA-bd_rpt"/>
</dbReference>
<dbReference type="PROSITE" id="PS50302">
    <property type="entry name" value="PUM"/>
    <property type="match status" value="3"/>
</dbReference>
<name>I7M2Z0_TETTS</name>
<evidence type="ECO:0000256" key="2">
    <source>
        <dbReference type="PROSITE-ProRule" id="PRU00317"/>
    </source>
</evidence>
<evidence type="ECO:0000313" key="5">
    <source>
        <dbReference type="EMBL" id="EAS01738.2"/>
    </source>
</evidence>
<dbReference type="SUPFAM" id="SSF48371">
    <property type="entry name" value="ARM repeat"/>
    <property type="match status" value="1"/>
</dbReference>
<dbReference type="GeneID" id="7835990"/>
<dbReference type="GO" id="GO:0005737">
    <property type="term" value="C:cytoplasm"/>
    <property type="evidence" value="ECO:0007669"/>
    <property type="project" value="TreeGrafter"/>
</dbReference>
<sequence>MNKTEYTELIEKNIDKTLIDAFNQKPLTINMQQQQMFGYMGGELIPPQQQPLIQGNQFPMQNYYQMQNQVQMNYPGQMYSYPPNAIQQMSIPNQFNPMPQVGNGYYQHQIRQQSYIDSSNQNMIINDEIMSPLAQQQQQQQLQINHYLENNVKLQSDAIQIIGYPQNQNIIEQLKLSQQNCPICKKFINLQTDDFQVFKVGQVQKNYVIHSNCYQSYMTTQNNIQFVTKSIQHVQTDTFYSFDESQKFRTTKFIPASFDIFHPVSNQKLFRLEKFIPIYFGNDQNAYWKMNNQHAEFFEQQQIALPFLRSRCILTLHFDKEIYTFEFQWDFLSTVDRYQPFEMKIEQNGNIVQIGVQFVKFEKCSSNIQQLFSNLSQQNTVLLDFQYMNIKLPLKSNENPSGQNTPQTELRRTQKSSFNPLVQVNSPVHEKQQKKQIFLKNYPNSMENSVTYSPKNISNTKDIQEDLNNLNFITQDTNDFQVNPGEEFTDIKSYKDIEGTILNLAKTNGGSHQLQRFFHQCQGSEIDSVIDEIYEELPNLVTDSYANYMFQSLIQVCSIDQRKKILKKVSNHTADLVYDKKGTHSLQTLISLINLDEEIDLIMNNIQNKISELSQHHNATHFIQKIIGCFPLKNLQCIFDTIIKDIVKFGNNQHSLCVLKAMMTKLKGDSKSEIIIDLLAQNNDELIQNPFGNYAIQHAYDCYEEEKCEKITAKILEKLQHFSIQKYSSNVIEKCISTYCKDFYKRAIQVIIQKRCIAEFMKIQYGNFILQKLLVLSNDKPEYKELVNAIKNNINNIHQIKFKSKWQSFLDQNIQASQIGFTADSPSSVKHHSNTPTSHSAGQSYFGAHRVNKNNSFHVEKKSTFSDSLQNNNDSNDEGFEVKDTQQSRIKSKFKNQ</sequence>
<evidence type="ECO:0000259" key="4">
    <source>
        <dbReference type="PROSITE" id="PS50303"/>
    </source>
</evidence>
<dbReference type="Gene3D" id="1.25.10.10">
    <property type="entry name" value="Leucine-rich Repeat Variant"/>
    <property type="match status" value="1"/>
</dbReference>
<dbReference type="AlphaFoldDB" id="I7M2Z0"/>
<keyword evidence="1" id="KW-0677">Repeat</keyword>
<dbReference type="InterPro" id="IPR016024">
    <property type="entry name" value="ARM-type_fold"/>
</dbReference>
<feature type="region of interest" description="Disordered" evidence="3">
    <location>
        <begin position="860"/>
        <end position="897"/>
    </location>
</feature>
<feature type="region of interest" description="Disordered" evidence="3">
    <location>
        <begin position="823"/>
        <end position="844"/>
    </location>
</feature>
<dbReference type="KEGG" id="tet:TTHERM_00563840"/>
<feature type="compositionally biased region" description="Polar residues" evidence="3">
    <location>
        <begin position="823"/>
        <end position="843"/>
    </location>
</feature>
<feature type="repeat" description="Pumilio" evidence="2">
    <location>
        <begin position="568"/>
        <end position="604"/>
    </location>
</feature>